<protein>
    <submittedName>
        <fullName evidence="2">Uncharacterized protein</fullName>
    </submittedName>
</protein>
<proteinExistence type="predicted"/>
<feature type="region of interest" description="Disordered" evidence="1">
    <location>
        <begin position="1"/>
        <end position="71"/>
    </location>
</feature>
<dbReference type="Proteomes" id="UP000479710">
    <property type="component" value="Unassembled WGS sequence"/>
</dbReference>
<evidence type="ECO:0000256" key="1">
    <source>
        <dbReference type="SAM" id="MobiDB-lite"/>
    </source>
</evidence>
<dbReference type="EMBL" id="SPHZ02000001">
    <property type="protein sequence ID" value="KAF0934012.1"/>
    <property type="molecule type" value="Genomic_DNA"/>
</dbReference>
<reference evidence="2 3" key="1">
    <citation type="submission" date="2019-11" db="EMBL/GenBank/DDBJ databases">
        <title>Whole genome sequence of Oryza granulata.</title>
        <authorList>
            <person name="Li W."/>
        </authorList>
    </citation>
    <scope>NUCLEOTIDE SEQUENCE [LARGE SCALE GENOMIC DNA]</scope>
    <source>
        <strain evidence="3">cv. Menghai</strain>
        <tissue evidence="2">Leaf</tissue>
    </source>
</reference>
<feature type="compositionally biased region" description="Polar residues" evidence="1">
    <location>
        <begin position="1"/>
        <end position="12"/>
    </location>
</feature>
<evidence type="ECO:0000313" key="3">
    <source>
        <dbReference type="Proteomes" id="UP000479710"/>
    </source>
</evidence>
<comment type="caution">
    <text evidence="2">The sequence shown here is derived from an EMBL/GenBank/DDBJ whole genome shotgun (WGS) entry which is preliminary data.</text>
</comment>
<feature type="compositionally biased region" description="Basic and acidic residues" evidence="1">
    <location>
        <begin position="454"/>
        <end position="464"/>
    </location>
</feature>
<accession>A0A6G1FB63</accession>
<dbReference type="OrthoDB" id="1930285at2759"/>
<dbReference type="AlphaFoldDB" id="A0A6G1FB63"/>
<gene>
    <name evidence="2" type="ORF">E2562_022528</name>
</gene>
<feature type="non-terminal residue" evidence="2">
    <location>
        <position position="479"/>
    </location>
</feature>
<keyword evidence="3" id="KW-1185">Reference proteome</keyword>
<sequence>KNRVVSVTQTSSKPDEHNNVSSSLKGSPQDNKSVCSDEQKIDSSSAQPSEDTVEENIPSTTNNAKSCHTVNQEQTATIVESVTPTEHENKEKCPVIDANIRDTGSMIEEAHDKCTGADSSPILIDNVENIVKSENTDLGKGFNMDCASDGITGSDVAAVDSMAGDEPGAVYNHSMKGEVDSATDRMFSVSNTNVNCKELDERTNLYKETEAKSCNALIQIEERSQPYEGLRVESHEDLIEELERSLSFSDDEESLLDVTDNNELHEALHFQIGSRRFSPGGKMNDASRSDPHGRLIQELERSFSDAEETEEQHVVVVDKVIAERDFGNEHGKGAQSLVAESAYPCEGIISSFDDGHLKSGQGFQQNELTADETEEKEHSLLENGSEINCVHENEEHAMVTDNGITQRIHSGHDKDLQSLDAESAKLCEGLISSFDKHLKSGQCFQENEPTADGNKQKEESHMENHNVTNCVHADNAAVT</sequence>
<organism evidence="2 3">
    <name type="scientific">Oryza meyeriana var. granulata</name>
    <dbReference type="NCBI Taxonomy" id="110450"/>
    <lineage>
        <taxon>Eukaryota</taxon>
        <taxon>Viridiplantae</taxon>
        <taxon>Streptophyta</taxon>
        <taxon>Embryophyta</taxon>
        <taxon>Tracheophyta</taxon>
        <taxon>Spermatophyta</taxon>
        <taxon>Magnoliopsida</taxon>
        <taxon>Liliopsida</taxon>
        <taxon>Poales</taxon>
        <taxon>Poaceae</taxon>
        <taxon>BOP clade</taxon>
        <taxon>Oryzoideae</taxon>
        <taxon>Oryzeae</taxon>
        <taxon>Oryzinae</taxon>
        <taxon>Oryza</taxon>
        <taxon>Oryza meyeriana</taxon>
    </lineage>
</organism>
<feature type="region of interest" description="Disordered" evidence="1">
    <location>
        <begin position="445"/>
        <end position="479"/>
    </location>
</feature>
<feature type="compositionally biased region" description="Polar residues" evidence="1">
    <location>
        <begin position="19"/>
        <end position="34"/>
    </location>
</feature>
<feature type="non-terminal residue" evidence="2">
    <location>
        <position position="1"/>
    </location>
</feature>
<feature type="compositionally biased region" description="Polar residues" evidence="1">
    <location>
        <begin position="57"/>
        <end position="71"/>
    </location>
</feature>
<name>A0A6G1FB63_9ORYZ</name>
<evidence type="ECO:0000313" key="2">
    <source>
        <dbReference type="EMBL" id="KAF0934012.1"/>
    </source>
</evidence>